<accession>A0A1I6I873</accession>
<evidence type="ECO:0000256" key="1">
    <source>
        <dbReference type="SAM" id="MobiDB-lite"/>
    </source>
</evidence>
<proteinExistence type="predicted"/>
<gene>
    <name evidence="3" type="ORF">SAMN04488591_2567</name>
</gene>
<dbReference type="InterPro" id="IPR034768">
    <property type="entry name" value="4FE4S_WBL"/>
</dbReference>
<dbReference type="PROSITE" id="PS51674">
    <property type="entry name" value="4FE4S_WBL"/>
    <property type="match status" value="1"/>
</dbReference>
<sequence length="184" mass="20566">MPMQWRVDDAGQRVRVVDEQVLLAWWRDRMQAWPAHFYRMRKRIIEAGNEAPPVPARFTRRKPPVPSETESPQQDPEQPKAASGPTLADVIAELPEFIDQPEHAALTRATEDTPPACDGLETFTYDRFADPEQTEMMRGICRACPLLELCKTLAIAGKPTAGMWAGMTPSEIRRLGTPKTAAAA</sequence>
<feature type="region of interest" description="Disordered" evidence="1">
    <location>
        <begin position="51"/>
        <end position="85"/>
    </location>
</feature>
<organism evidence="3 4">
    <name type="scientific">Microbacterium azadirachtae</name>
    <dbReference type="NCBI Taxonomy" id="582680"/>
    <lineage>
        <taxon>Bacteria</taxon>
        <taxon>Bacillati</taxon>
        <taxon>Actinomycetota</taxon>
        <taxon>Actinomycetes</taxon>
        <taxon>Micrococcales</taxon>
        <taxon>Microbacteriaceae</taxon>
        <taxon>Microbacterium</taxon>
    </lineage>
</organism>
<evidence type="ECO:0000259" key="2">
    <source>
        <dbReference type="PROSITE" id="PS51674"/>
    </source>
</evidence>
<dbReference type="Pfam" id="PF02467">
    <property type="entry name" value="Whib"/>
    <property type="match status" value="1"/>
</dbReference>
<name>A0A1I6I873_9MICO</name>
<feature type="domain" description="4Fe-4S Wbl-type" evidence="2">
    <location>
        <begin position="116"/>
        <end position="174"/>
    </location>
</feature>
<dbReference type="EMBL" id="FOYR01000002">
    <property type="protein sequence ID" value="SFR62947.1"/>
    <property type="molecule type" value="Genomic_DNA"/>
</dbReference>
<reference evidence="4" key="1">
    <citation type="submission" date="2016-10" db="EMBL/GenBank/DDBJ databases">
        <authorList>
            <person name="Varghese N."/>
            <person name="Submissions S."/>
        </authorList>
    </citation>
    <scope>NUCLEOTIDE SEQUENCE [LARGE SCALE GENOMIC DNA]</scope>
    <source>
        <strain evidence="4">CL127</strain>
    </source>
</reference>
<dbReference type="AlphaFoldDB" id="A0A1I6I873"/>
<evidence type="ECO:0000313" key="3">
    <source>
        <dbReference type="EMBL" id="SFR62947.1"/>
    </source>
</evidence>
<evidence type="ECO:0000313" key="4">
    <source>
        <dbReference type="Proteomes" id="UP000198877"/>
    </source>
</evidence>
<protein>
    <submittedName>
        <fullName evidence="3">Transcription factor WhiB</fullName>
    </submittedName>
</protein>
<dbReference type="Proteomes" id="UP000198877">
    <property type="component" value="Unassembled WGS sequence"/>
</dbReference>